<feature type="region of interest" description="Disordered" evidence="1">
    <location>
        <begin position="62"/>
        <end position="88"/>
    </location>
</feature>
<evidence type="ECO:0000313" key="3">
    <source>
        <dbReference type="Proteomes" id="UP001162131"/>
    </source>
</evidence>
<sequence length="254" mass="30343">MKHENNDDKETQDSINQQQDQNVDYKSIIIPDNVWVAWPNYSSMDPNSNLFALNQNYIPSSEKESQAAAGSQGGKKKRGRRPLRPFDPIKKKTEEKDKYWLRSFRSYMKFNYPNIESTLTDEEKDFWLDHLGGNGKPDKGNRFLSYGKKYKDYLFSHQTFVEQFQSWFSNYGQCELVKKCKPETDLWFVYYDYASKELYNYTPQKEKIPEQQLSEVENIEKTQEQILEEMMRFYMSMGWAYANFPLENQNKKML</sequence>
<feature type="region of interest" description="Disordered" evidence="1">
    <location>
        <begin position="1"/>
        <end position="23"/>
    </location>
</feature>
<proteinExistence type="predicted"/>
<keyword evidence="3" id="KW-1185">Reference proteome</keyword>
<name>A0AAU9KAN8_9CILI</name>
<feature type="compositionally biased region" description="Polar residues" evidence="1">
    <location>
        <begin position="13"/>
        <end position="23"/>
    </location>
</feature>
<gene>
    <name evidence="2" type="ORF">BSTOLATCC_MIC50847</name>
</gene>
<dbReference type="AlphaFoldDB" id="A0AAU9KAN8"/>
<feature type="compositionally biased region" description="Basic and acidic residues" evidence="1">
    <location>
        <begin position="1"/>
        <end position="12"/>
    </location>
</feature>
<comment type="caution">
    <text evidence="2">The sequence shown here is derived from an EMBL/GenBank/DDBJ whole genome shotgun (WGS) entry which is preliminary data.</text>
</comment>
<organism evidence="2 3">
    <name type="scientific">Blepharisma stoltei</name>
    <dbReference type="NCBI Taxonomy" id="1481888"/>
    <lineage>
        <taxon>Eukaryota</taxon>
        <taxon>Sar</taxon>
        <taxon>Alveolata</taxon>
        <taxon>Ciliophora</taxon>
        <taxon>Postciliodesmatophora</taxon>
        <taxon>Heterotrichea</taxon>
        <taxon>Heterotrichida</taxon>
        <taxon>Blepharismidae</taxon>
        <taxon>Blepharisma</taxon>
    </lineage>
</organism>
<feature type="compositionally biased region" description="Basic residues" evidence="1">
    <location>
        <begin position="74"/>
        <end position="83"/>
    </location>
</feature>
<protein>
    <submittedName>
        <fullName evidence="2">Uncharacterized protein</fullName>
    </submittedName>
</protein>
<evidence type="ECO:0000313" key="2">
    <source>
        <dbReference type="EMBL" id="CAG9330247.1"/>
    </source>
</evidence>
<reference evidence="2" key="1">
    <citation type="submission" date="2021-09" db="EMBL/GenBank/DDBJ databases">
        <authorList>
            <consortium name="AG Swart"/>
            <person name="Singh M."/>
            <person name="Singh A."/>
            <person name="Seah K."/>
            <person name="Emmerich C."/>
        </authorList>
    </citation>
    <scope>NUCLEOTIDE SEQUENCE</scope>
    <source>
        <strain evidence="2">ATCC30299</strain>
    </source>
</reference>
<accession>A0AAU9KAN8</accession>
<evidence type="ECO:0000256" key="1">
    <source>
        <dbReference type="SAM" id="MobiDB-lite"/>
    </source>
</evidence>
<dbReference type="Proteomes" id="UP001162131">
    <property type="component" value="Unassembled WGS sequence"/>
</dbReference>
<dbReference type="EMBL" id="CAJZBQ010000051">
    <property type="protein sequence ID" value="CAG9330247.1"/>
    <property type="molecule type" value="Genomic_DNA"/>
</dbReference>